<evidence type="ECO:0000313" key="2">
    <source>
        <dbReference type="EMBL" id="QJA85927.1"/>
    </source>
</evidence>
<feature type="region of interest" description="Disordered" evidence="1">
    <location>
        <begin position="183"/>
        <end position="219"/>
    </location>
</feature>
<gene>
    <name evidence="2" type="ORF">MM415B02160_0018</name>
</gene>
<evidence type="ECO:0000256" key="1">
    <source>
        <dbReference type="SAM" id="MobiDB-lite"/>
    </source>
</evidence>
<dbReference type="AlphaFoldDB" id="A0A6M3KUX8"/>
<sequence length="219" mass="24840">MAFKEDLAIDIYSLHLEVANHPQLYLLYAEQAADALAIMMRLEEKVKVTRAEGKKKIDEKRAELDARIRSDPSIYGLEKITENAISNAIILNDGFKKIQEEVAKEIEEAMNQYIEAVKNRELLDSVKLAFSHRKTMIEKECELFLAGYYADPKVPKSYKEERTQEVRKGIEASLEGMEKRVVDLGQGHSPGGNHIAVDSIPSENRPLRRRRPGSVEGSE</sequence>
<proteinExistence type="predicted"/>
<organism evidence="2">
    <name type="scientific">viral metagenome</name>
    <dbReference type="NCBI Taxonomy" id="1070528"/>
    <lineage>
        <taxon>unclassified sequences</taxon>
        <taxon>metagenomes</taxon>
        <taxon>organismal metagenomes</taxon>
    </lineage>
</organism>
<name>A0A6M3KUX8_9ZZZZ</name>
<reference evidence="2" key="1">
    <citation type="submission" date="2020-03" db="EMBL/GenBank/DDBJ databases">
        <title>The deep terrestrial virosphere.</title>
        <authorList>
            <person name="Holmfeldt K."/>
            <person name="Nilsson E."/>
            <person name="Simone D."/>
            <person name="Lopez-Fernandez M."/>
            <person name="Wu X."/>
            <person name="de Brujin I."/>
            <person name="Lundin D."/>
            <person name="Andersson A."/>
            <person name="Bertilsson S."/>
            <person name="Dopson M."/>
        </authorList>
    </citation>
    <scope>NUCLEOTIDE SEQUENCE</scope>
    <source>
        <strain evidence="2">MM415B02160</strain>
    </source>
</reference>
<accession>A0A6M3KUX8</accession>
<dbReference type="EMBL" id="MT142603">
    <property type="protein sequence ID" value="QJA85927.1"/>
    <property type="molecule type" value="Genomic_DNA"/>
</dbReference>
<protein>
    <submittedName>
        <fullName evidence="2">Uncharacterized protein</fullName>
    </submittedName>
</protein>